<dbReference type="InParanoid" id="A0A194YS08"/>
<sequence>MEKNSSPTQSVTPPVLFLDPSRNNAGPLSLFSFPLSLCRQGDGSFTSILPSPTARVARAVHRRCPPGRSLPKRAAAPSLPHASGGDDDLGMQRPYGGCPRPRPWSDATRPRRCHTARLPLGAASAPASRMLGETLAALLRRP</sequence>
<organism evidence="2 3">
    <name type="scientific">Sorghum bicolor</name>
    <name type="common">Sorghum</name>
    <name type="synonym">Sorghum vulgare</name>
    <dbReference type="NCBI Taxonomy" id="4558"/>
    <lineage>
        <taxon>Eukaryota</taxon>
        <taxon>Viridiplantae</taxon>
        <taxon>Streptophyta</taxon>
        <taxon>Embryophyta</taxon>
        <taxon>Tracheophyta</taxon>
        <taxon>Spermatophyta</taxon>
        <taxon>Magnoliopsida</taxon>
        <taxon>Liliopsida</taxon>
        <taxon>Poales</taxon>
        <taxon>Poaceae</taxon>
        <taxon>PACMAD clade</taxon>
        <taxon>Panicoideae</taxon>
        <taxon>Andropogonodae</taxon>
        <taxon>Andropogoneae</taxon>
        <taxon>Sorghinae</taxon>
        <taxon>Sorghum</taxon>
    </lineage>
</organism>
<feature type="region of interest" description="Disordered" evidence="1">
    <location>
        <begin position="63"/>
        <end position="112"/>
    </location>
</feature>
<dbReference type="AlphaFoldDB" id="A0A194YS08"/>
<name>A0A194YS08_SORBI</name>
<gene>
    <name evidence="2" type="ORF">SORBI_3004G284300</name>
</gene>
<proteinExistence type="predicted"/>
<accession>A0A194YS08</accession>
<dbReference type="Proteomes" id="UP000000768">
    <property type="component" value="Chromosome 4"/>
</dbReference>
<dbReference type="EMBL" id="CM000763">
    <property type="protein sequence ID" value="KXG31019.1"/>
    <property type="molecule type" value="Genomic_DNA"/>
</dbReference>
<dbReference type="Gramene" id="KXG31019">
    <property type="protein sequence ID" value="KXG31019"/>
    <property type="gene ID" value="SORBI_3004G284300"/>
</dbReference>
<evidence type="ECO:0000313" key="2">
    <source>
        <dbReference type="EMBL" id="KXG31019.1"/>
    </source>
</evidence>
<evidence type="ECO:0000313" key="3">
    <source>
        <dbReference type="Proteomes" id="UP000000768"/>
    </source>
</evidence>
<reference evidence="2 3" key="1">
    <citation type="journal article" date="2009" name="Nature">
        <title>The Sorghum bicolor genome and the diversification of grasses.</title>
        <authorList>
            <person name="Paterson A.H."/>
            <person name="Bowers J.E."/>
            <person name="Bruggmann R."/>
            <person name="Dubchak I."/>
            <person name="Grimwood J."/>
            <person name="Gundlach H."/>
            <person name="Haberer G."/>
            <person name="Hellsten U."/>
            <person name="Mitros T."/>
            <person name="Poliakov A."/>
            <person name="Schmutz J."/>
            <person name="Spannagl M."/>
            <person name="Tang H."/>
            <person name="Wang X."/>
            <person name="Wicker T."/>
            <person name="Bharti A.K."/>
            <person name="Chapman J."/>
            <person name="Feltus F.A."/>
            <person name="Gowik U."/>
            <person name="Grigoriev I.V."/>
            <person name="Lyons E."/>
            <person name="Maher C.A."/>
            <person name="Martis M."/>
            <person name="Narechania A."/>
            <person name="Otillar R.P."/>
            <person name="Penning B.W."/>
            <person name="Salamov A.A."/>
            <person name="Wang Y."/>
            <person name="Zhang L."/>
            <person name="Carpita N.C."/>
            <person name="Freeling M."/>
            <person name="Gingle A.R."/>
            <person name="Hash C.T."/>
            <person name="Keller B."/>
            <person name="Klein P."/>
            <person name="Kresovich S."/>
            <person name="McCann M.C."/>
            <person name="Ming R."/>
            <person name="Peterson D.G."/>
            <person name="Mehboob-ur-Rahman"/>
            <person name="Ware D."/>
            <person name="Westhoff P."/>
            <person name="Mayer K.F."/>
            <person name="Messing J."/>
            <person name="Rokhsar D.S."/>
        </authorList>
    </citation>
    <scope>NUCLEOTIDE SEQUENCE [LARGE SCALE GENOMIC DNA]</scope>
    <source>
        <strain evidence="3">cv. BTx623</strain>
    </source>
</reference>
<evidence type="ECO:0000256" key="1">
    <source>
        <dbReference type="SAM" id="MobiDB-lite"/>
    </source>
</evidence>
<protein>
    <submittedName>
        <fullName evidence="2">Uncharacterized protein</fullName>
    </submittedName>
</protein>
<reference evidence="3" key="2">
    <citation type="journal article" date="2018" name="Plant J.">
        <title>The Sorghum bicolor reference genome: improved assembly, gene annotations, a transcriptome atlas, and signatures of genome organization.</title>
        <authorList>
            <person name="McCormick R.F."/>
            <person name="Truong S.K."/>
            <person name="Sreedasyam A."/>
            <person name="Jenkins J."/>
            <person name="Shu S."/>
            <person name="Sims D."/>
            <person name="Kennedy M."/>
            <person name="Amirebrahimi M."/>
            <person name="Weers B.D."/>
            <person name="McKinley B."/>
            <person name="Mattison A."/>
            <person name="Morishige D.T."/>
            <person name="Grimwood J."/>
            <person name="Schmutz J."/>
            <person name="Mullet J.E."/>
        </authorList>
    </citation>
    <scope>NUCLEOTIDE SEQUENCE [LARGE SCALE GENOMIC DNA]</scope>
    <source>
        <strain evidence="3">cv. BTx623</strain>
    </source>
</reference>
<keyword evidence="3" id="KW-1185">Reference proteome</keyword>